<keyword evidence="8" id="KW-1185">Reference proteome</keyword>
<evidence type="ECO:0000313" key="8">
    <source>
        <dbReference type="Proteomes" id="UP000007486"/>
    </source>
</evidence>
<dbReference type="STRING" id="667015.Bacsa_0699"/>
<evidence type="ECO:0000256" key="3">
    <source>
        <dbReference type="ARBA" id="ARBA00022729"/>
    </source>
</evidence>
<keyword evidence="3" id="KW-0732">Signal</keyword>
<dbReference type="OrthoDB" id="9783641at2"/>
<dbReference type="InterPro" id="IPR011990">
    <property type="entry name" value="TPR-like_helical_dom_sf"/>
</dbReference>
<dbReference type="Proteomes" id="UP000007486">
    <property type="component" value="Chromosome"/>
</dbReference>
<evidence type="ECO:0000256" key="1">
    <source>
        <dbReference type="ARBA" id="ARBA00004442"/>
    </source>
</evidence>
<name>F0R138_PHOSB</name>
<dbReference type="eggNOG" id="ENOG502Z7IY">
    <property type="taxonomic scope" value="Bacteria"/>
</dbReference>
<dbReference type="Gene3D" id="1.25.40.390">
    <property type="match status" value="1"/>
</dbReference>
<evidence type="ECO:0000256" key="2">
    <source>
        <dbReference type="ARBA" id="ARBA00006275"/>
    </source>
</evidence>
<dbReference type="RefSeq" id="WP_013616748.1">
    <property type="nucleotide sequence ID" value="NC_015164.1"/>
</dbReference>
<proteinExistence type="inferred from homology"/>
<evidence type="ECO:0000256" key="5">
    <source>
        <dbReference type="ARBA" id="ARBA00023237"/>
    </source>
</evidence>
<accession>F0R138</accession>
<dbReference type="Pfam" id="PF07980">
    <property type="entry name" value="SusD_RagB"/>
    <property type="match status" value="1"/>
</dbReference>
<evidence type="ECO:0000256" key="4">
    <source>
        <dbReference type="ARBA" id="ARBA00023136"/>
    </source>
</evidence>
<keyword evidence="5" id="KW-0998">Cell outer membrane</keyword>
<dbReference type="KEGG" id="bsa:Bacsa_0699"/>
<dbReference type="EMBL" id="CP002530">
    <property type="protein sequence ID" value="ADY35293.1"/>
    <property type="molecule type" value="Genomic_DNA"/>
</dbReference>
<dbReference type="HOGENOM" id="CLU_015553_1_2_10"/>
<protein>
    <submittedName>
        <fullName evidence="7">RagB/SusD domain-containing protein</fullName>
    </submittedName>
</protein>
<sequence length="583" mass="67205">MKFKTIITDLCIGTALLTITPSCTDLTENVYDQTVTANYYQTHDDVIRAFLRPFEHGFWSITSTYRLQEITADQIGTWERDGWWYDGGQWERLHDHTWGLEGGEADIITGCWNGFFQGIGQCNSVLEDFARLDPVQYGFTTEEFDALKSQIHVMRAWFYIRALDLFRHLPLVVSFSDQSQNTSYQLPPKEIFNFIETELLDALPLLPLKEGNSGNGVNQGQWNQGSAAALLVRLYLNAEKWIGEARYDDCARVAQEIIDGKYGYYALDEKWDSPFDWNNETSNEVLFAYTSSYGYSHWHMTSDMYWWGLPSNAHYYFGFTDWGGMNPGRGVQPGHDVDGNLYHFDLGTPIPKFQKYPEDVRLKKYVNLSGTSQREGMFLYGYLPYADGSGEHVKSPVGDYPIYLRDQVGKFGNTEPGTVIDDKESSVTHGDMNSGWCCVKYPIYRDDDPGAMESDYVEIRLAEIYYSLAECKFRQGDVTEAGKLLNTVRKRNYPEDTWTEYLYQPEGKVQLTEGELLDEWGREFIDESRRRTDLCRWNKFSSSTWWDKQPDADNHTDIFILTQKILGANPDLKQNPGYPDIAR</sequence>
<gene>
    <name evidence="7" type="ordered locus">Bacsa_0699</name>
</gene>
<evidence type="ECO:0000259" key="6">
    <source>
        <dbReference type="Pfam" id="PF07980"/>
    </source>
</evidence>
<organism evidence="7 8">
    <name type="scientific">Phocaeicola salanitronis (strain DSM 18170 / JCM 13657 / CCUG 60908 / BL78)</name>
    <name type="common">Bacteroides salanitronis</name>
    <dbReference type="NCBI Taxonomy" id="667015"/>
    <lineage>
        <taxon>Bacteria</taxon>
        <taxon>Pseudomonadati</taxon>
        <taxon>Bacteroidota</taxon>
        <taxon>Bacteroidia</taxon>
        <taxon>Bacteroidales</taxon>
        <taxon>Bacteroidaceae</taxon>
        <taxon>Phocaeicola</taxon>
    </lineage>
</organism>
<reference evidence="7 8" key="1">
    <citation type="journal article" date="2011" name="Stand. Genomic Sci.">
        <title>Complete genome sequence of Bacteroides salanitronis type strain (BL78).</title>
        <authorList>
            <person name="Gronow S."/>
            <person name="Held B."/>
            <person name="Lucas S."/>
            <person name="Lapidus A."/>
            <person name="Del Rio T.G."/>
            <person name="Nolan M."/>
            <person name="Tice H."/>
            <person name="Deshpande S."/>
            <person name="Cheng J.F."/>
            <person name="Pitluck S."/>
            <person name="Liolios K."/>
            <person name="Pagani I."/>
            <person name="Ivanova N."/>
            <person name="Mavromatis K."/>
            <person name="Pati A."/>
            <person name="Tapia R."/>
            <person name="Han C."/>
            <person name="Goodwin L."/>
            <person name="Chen A."/>
            <person name="Palaniappan K."/>
            <person name="Land M."/>
            <person name="Hauser L."/>
            <person name="Chang Y.J."/>
            <person name="Jeffries C.D."/>
            <person name="Brambilla E.M."/>
            <person name="Rohde M."/>
            <person name="Goker M."/>
            <person name="Detter J.C."/>
            <person name="Woyke T."/>
            <person name="Bristow J."/>
            <person name="Markowitz V."/>
            <person name="Hugenholtz P."/>
            <person name="Kyrpides N.C."/>
            <person name="Klenk H.P."/>
            <person name="Eisen J.A."/>
        </authorList>
    </citation>
    <scope>NUCLEOTIDE SEQUENCE [LARGE SCALE GENOMIC DNA]</scope>
    <source>
        <strain evidence="7 8">DSM 18170</strain>
    </source>
</reference>
<dbReference type="SUPFAM" id="SSF48452">
    <property type="entry name" value="TPR-like"/>
    <property type="match status" value="1"/>
</dbReference>
<comment type="subcellular location">
    <subcellularLocation>
        <location evidence="1">Cell outer membrane</location>
    </subcellularLocation>
</comment>
<feature type="domain" description="RagB/SusD" evidence="6">
    <location>
        <begin position="417"/>
        <end position="551"/>
    </location>
</feature>
<dbReference type="AlphaFoldDB" id="F0R138"/>
<dbReference type="InterPro" id="IPR012944">
    <property type="entry name" value="SusD_RagB_dom"/>
</dbReference>
<keyword evidence="4" id="KW-0472">Membrane</keyword>
<comment type="similarity">
    <text evidence="2">Belongs to the SusD family.</text>
</comment>
<evidence type="ECO:0000313" key="7">
    <source>
        <dbReference type="EMBL" id="ADY35293.1"/>
    </source>
</evidence>
<dbReference type="GO" id="GO:0009279">
    <property type="term" value="C:cell outer membrane"/>
    <property type="evidence" value="ECO:0007669"/>
    <property type="project" value="UniProtKB-SubCell"/>
</dbReference>